<dbReference type="RefSeq" id="WP_015820590.1">
    <property type="nucleotide sequence ID" value="NC_012997.1"/>
</dbReference>
<organism evidence="1 2">
    <name type="scientific">Teredinibacter turnerae (strain ATCC 39867 / T7901)</name>
    <dbReference type="NCBI Taxonomy" id="377629"/>
    <lineage>
        <taxon>Bacteria</taxon>
        <taxon>Pseudomonadati</taxon>
        <taxon>Pseudomonadota</taxon>
        <taxon>Gammaproteobacteria</taxon>
        <taxon>Cellvibrionales</taxon>
        <taxon>Cellvibrionaceae</taxon>
        <taxon>Teredinibacter</taxon>
    </lineage>
</organism>
<dbReference type="AlphaFoldDB" id="C5BTT0"/>
<evidence type="ECO:0000313" key="1">
    <source>
        <dbReference type="EMBL" id="ACR14476.1"/>
    </source>
</evidence>
<dbReference type="STRING" id="377629.TERTU_4003"/>
<proteinExistence type="predicted"/>
<dbReference type="Proteomes" id="UP000009080">
    <property type="component" value="Chromosome"/>
</dbReference>
<reference evidence="1 2" key="1">
    <citation type="journal article" date="2009" name="PLoS ONE">
        <title>The complete genome of Teredinibacter turnerae T7901: an intracellular endosymbiont of marine wood-boring bivalves (shipworms).</title>
        <authorList>
            <person name="Yang J.C."/>
            <person name="Madupu R."/>
            <person name="Durkin A.S."/>
            <person name="Ekborg N.A."/>
            <person name="Pedamallu C.S."/>
            <person name="Hostetler J.B."/>
            <person name="Radune D."/>
            <person name="Toms B.S."/>
            <person name="Henrissat B."/>
            <person name="Coutinho P.M."/>
            <person name="Schwarz S."/>
            <person name="Field L."/>
            <person name="Trindade-Silva A.E."/>
            <person name="Soares C.A.G."/>
            <person name="Elshahawi S."/>
            <person name="Hanora A."/>
            <person name="Schmidt E.W."/>
            <person name="Haygood M.G."/>
            <person name="Posfai J."/>
            <person name="Benner J."/>
            <person name="Madinger C."/>
            <person name="Nove J."/>
            <person name="Anton B."/>
            <person name="Chaudhary K."/>
            <person name="Foster J."/>
            <person name="Holman A."/>
            <person name="Kumar S."/>
            <person name="Lessard P.A."/>
            <person name="Luyten Y.A."/>
            <person name="Slatko B."/>
            <person name="Wood N."/>
            <person name="Wu B."/>
            <person name="Teplitski M."/>
            <person name="Mougous J.D."/>
            <person name="Ward N."/>
            <person name="Eisen J.A."/>
            <person name="Badger J.H."/>
            <person name="Distel D.L."/>
        </authorList>
    </citation>
    <scope>NUCLEOTIDE SEQUENCE [LARGE SCALE GENOMIC DNA]</scope>
    <source>
        <strain evidence="2">ATCC 39867 / T7901</strain>
    </source>
</reference>
<dbReference type="eggNOG" id="ENOG50325K7">
    <property type="taxonomic scope" value="Bacteria"/>
</dbReference>
<dbReference type="KEGG" id="ttu:TERTU_4003"/>
<protein>
    <recommendedName>
        <fullName evidence="3">Suppressor of fused-like domain-containing protein</fullName>
    </recommendedName>
</protein>
<dbReference type="EMBL" id="CP001614">
    <property type="protein sequence ID" value="ACR14476.1"/>
    <property type="molecule type" value="Genomic_DNA"/>
</dbReference>
<gene>
    <name evidence="1" type="ordered locus">TERTU_4003</name>
</gene>
<keyword evidence="2" id="KW-1185">Reference proteome</keyword>
<evidence type="ECO:0008006" key="3">
    <source>
        <dbReference type="Google" id="ProtNLM"/>
    </source>
</evidence>
<evidence type="ECO:0000313" key="2">
    <source>
        <dbReference type="Proteomes" id="UP000009080"/>
    </source>
</evidence>
<sequence>MENFNPNASYAERLKCASESRREHLQACFSGPFYALTSMMGPMNDGPDWPSNAAWLAFGHGDTAGIISDGLSDPWTNTKLSSNGLGLEVFVNSPDVAFLEDNPMAIADTWLFPMIAEISHTLAMYPRLCDKLRAGNLLSLRFNIEHIKDGRGLVGVLLHIPPKMRSLPMAQGEVSLVAATLLTTEELRWLVGKGDSGRAQLHHLLNKVGVGQLSLARRDSVLPSVVEAS</sequence>
<name>C5BTT0_TERTT</name>
<accession>C5BTT0</accession>
<dbReference type="OrthoDB" id="7059295at2"/>
<dbReference type="HOGENOM" id="CLU_1209322_0_0_6"/>